<dbReference type="InterPro" id="IPR014710">
    <property type="entry name" value="RmlC-like_jellyroll"/>
</dbReference>
<gene>
    <name evidence="3" type="ORF">F8568_025065</name>
</gene>
<dbReference type="PANTHER" id="PTHR40112:SF1">
    <property type="entry name" value="H2HPP ISOMERASE"/>
    <property type="match status" value="1"/>
</dbReference>
<dbReference type="Proteomes" id="UP000462055">
    <property type="component" value="Unassembled WGS sequence"/>
</dbReference>
<sequence length="150" mass="15993">MDHSRFRHGGADVNESHRRAPARSATPSALDDLGSIRPLRVWQDVVARVIESELITLAVVEIPPGGLVPAHRHPNEQVGLCLAGSLRFTIGAETGELGPGGMWRIHADVPHEVHAGADGAVVVEAFSPVRSDWEGLEPAPESSPRWPAGS</sequence>
<feature type="region of interest" description="Disordered" evidence="1">
    <location>
        <begin position="1"/>
        <end position="29"/>
    </location>
</feature>
<dbReference type="SUPFAM" id="SSF51182">
    <property type="entry name" value="RmlC-like cupins"/>
    <property type="match status" value="1"/>
</dbReference>
<protein>
    <submittedName>
        <fullName evidence="3">Cupin domain-containing protein</fullName>
    </submittedName>
</protein>
<name>A0A6I4MG88_9ACTN</name>
<evidence type="ECO:0000313" key="3">
    <source>
        <dbReference type="EMBL" id="MWA03595.1"/>
    </source>
</evidence>
<dbReference type="Gene3D" id="2.60.120.10">
    <property type="entry name" value="Jelly Rolls"/>
    <property type="match status" value="1"/>
</dbReference>
<dbReference type="EMBL" id="WBMS02000020">
    <property type="protein sequence ID" value="MWA03595.1"/>
    <property type="molecule type" value="Genomic_DNA"/>
</dbReference>
<accession>A0A6I4MG88</accession>
<dbReference type="PANTHER" id="PTHR40112">
    <property type="entry name" value="H2HPP ISOMERASE"/>
    <property type="match status" value="1"/>
</dbReference>
<organism evidence="3 4">
    <name type="scientific">Actinomadura physcomitrii</name>
    <dbReference type="NCBI Taxonomy" id="2650748"/>
    <lineage>
        <taxon>Bacteria</taxon>
        <taxon>Bacillati</taxon>
        <taxon>Actinomycetota</taxon>
        <taxon>Actinomycetes</taxon>
        <taxon>Streptosporangiales</taxon>
        <taxon>Thermomonosporaceae</taxon>
        <taxon>Actinomadura</taxon>
    </lineage>
</organism>
<dbReference type="InterPro" id="IPR011051">
    <property type="entry name" value="RmlC_Cupin_sf"/>
</dbReference>
<keyword evidence="4" id="KW-1185">Reference proteome</keyword>
<evidence type="ECO:0000313" key="4">
    <source>
        <dbReference type="Proteomes" id="UP000462055"/>
    </source>
</evidence>
<dbReference type="CDD" id="cd02238">
    <property type="entry name" value="cupin_KdgF"/>
    <property type="match status" value="1"/>
</dbReference>
<comment type="caution">
    <text evidence="3">The sequence shown here is derived from an EMBL/GenBank/DDBJ whole genome shotgun (WGS) entry which is preliminary data.</text>
</comment>
<evidence type="ECO:0000256" key="1">
    <source>
        <dbReference type="SAM" id="MobiDB-lite"/>
    </source>
</evidence>
<dbReference type="AlphaFoldDB" id="A0A6I4MG88"/>
<proteinExistence type="predicted"/>
<dbReference type="InterPro" id="IPR013096">
    <property type="entry name" value="Cupin_2"/>
</dbReference>
<dbReference type="InterPro" id="IPR052535">
    <property type="entry name" value="Bacilysin_H2HPP_isomerase"/>
</dbReference>
<reference evidence="3" key="1">
    <citation type="submission" date="2019-12" db="EMBL/GenBank/DDBJ databases">
        <title>Actinomadura physcomitrii sp. nov., a novel actinomycete isolated from moss [Physcomitrium sphaericum (Ludw) Fuernr].</title>
        <authorList>
            <person name="Zhuang X."/>
        </authorList>
    </citation>
    <scope>NUCLEOTIDE SEQUENCE [LARGE SCALE GENOMIC DNA]</scope>
    <source>
        <strain evidence="3">LD22</strain>
    </source>
</reference>
<dbReference type="Pfam" id="PF07883">
    <property type="entry name" value="Cupin_2"/>
    <property type="match status" value="1"/>
</dbReference>
<feature type="domain" description="Cupin type-2" evidence="2">
    <location>
        <begin position="59"/>
        <end position="122"/>
    </location>
</feature>
<evidence type="ECO:0000259" key="2">
    <source>
        <dbReference type="Pfam" id="PF07883"/>
    </source>
</evidence>